<evidence type="ECO:0000313" key="12">
    <source>
        <dbReference type="Proteomes" id="UP001190640"/>
    </source>
</evidence>
<feature type="domain" description="C2H2-type" evidence="11">
    <location>
        <begin position="525"/>
        <end position="552"/>
    </location>
</feature>
<dbReference type="KEGG" id="emc:129327767"/>
<dbReference type="GO" id="GO:0008270">
    <property type="term" value="F:zinc ion binding"/>
    <property type="evidence" value="ECO:0007669"/>
    <property type="project" value="UniProtKB-KW"/>
</dbReference>
<evidence type="ECO:0000259" key="11">
    <source>
        <dbReference type="PROSITE" id="PS50157"/>
    </source>
</evidence>
<organism evidence="12 13">
    <name type="scientific">Eublepharis macularius</name>
    <name type="common">Leopard gecko</name>
    <name type="synonym">Cyrtodactylus macularius</name>
    <dbReference type="NCBI Taxonomy" id="481883"/>
    <lineage>
        <taxon>Eukaryota</taxon>
        <taxon>Metazoa</taxon>
        <taxon>Chordata</taxon>
        <taxon>Craniata</taxon>
        <taxon>Vertebrata</taxon>
        <taxon>Euteleostomi</taxon>
        <taxon>Lepidosauria</taxon>
        <taxon>Squamata</taxon>
        <taxon>Bifurcata</taxon>
        <taxon>Gekkota</taxon>
        <taxon>Eublepharidae</taxon>
        <taxon>Eublepharinae</taxon>
        <taxon>Eublepharis</taxon>
    </lineage>
</organism>
<proteinExistence type="inferred from homology"/>
<dbReference type="InterPro" id="IPR013087">
    <property type="entry name" value="Znf_C2H2_type"/>
</dbReference>
<keyword evidence="7" id="KW-0805">Transcription regulation</keyword>
<dbReference type="Gene3D" id="3.30.160.60">
    <property type="entry name" value="Classic Zinc Finger"/>
    <property type="match status" value="12"/>
</dbReference>
<reference evidence="13" key="1">
    <citation type="submission" date="2025-08" db="UniProtKB">
        <authorList>
            <consortium name="RefSeq"/>
        </authorList>
    </citation>
    <scope>IDENTIFICATION</scope>
    <source>
        <tissue evidence="13">Blood</tissue>
    </source>
</reference>
<dbReference type="FunFam" id="3.30.160.60:FF:000303">
    <property type="entry name" value="Zinc finger protein 41"/>
    <property type="match status" value="1"/>
</dbReference>
<dbReference type="Proteomes" id="UP001190640">
    <property type="component" value="Chromosome 4"/>
</dbReference>
<dbReference type="Pfam" id="PF00096">
    <property type="entry name" value="zf-C2H2"/>
    <property type="match status" value="10"/>
</dbReference>
<dbReference type="GeneID" id="129327767"/>
<dbReference type="GO" id="GO:0001228">
    <property type="term" value="F:DNA-binding transcription activator activity, RNA polymerase II-specific"/>
    <property type="evidence" value="ECO:0007669"/>
    <property type="project" value="TreeGrafter"/>
</dbReference>
<dbReference type="PANTHER" id="PTHR24393">
    <property type="entry name" value="ZINC FINGER PROTEIN"/>
    <property type="match status" value="1"/>
</dbReference>
<keyword evidence="9" id="KW-0539">Nucleus</keyword>
<comment type="similarity">
    <text evidence="2">Belongs to the krueppel C2H2-type zinc-finger protein family.</text>
</comment>
<keyword evidence="4" id="KW-0677">Repeat</keyword>
<dbReference type="InterPro" id="IPR036236">
    <property type="entry name" value="Znf_C2H2_sf"/>
</dbReference>
<dbReference type="FunFam" id="3.30.160.60:FF:002005">
    <property type="entry name" value="Zinc finger protein 200"/>
    <property type="match status" value="1"/>
</dbReference>
<feature type="domain" description="C2H2-type" evidence="11">
    <location>
        <begin position="301"/>
        <end position="328"/>
    </location>
</feature>
<feature type="domain" description="C2H2-type" evidence="11">
    <location>
        <begin position="469"/>
        <end position="496"/>
    </location>
</feature>
<evidence type="ECO:0000256" key="3">
    <source>
        <dbReference type="ARBA" id="ARBA00022723"/>
    </source>
</evidence>
<feature type="domain" description="C2H2-type" evidence="11">
    <location>
        <begin position="497"/>
        <end position="524"/>
    </location>
</feature>
<dbReference type="RefSeq" id="XP_054832500.1">
    <property type="nucleotide sequence ID" value="XM_054976525.1"/>
</dbReference>
<accession>A0AA97J7I4</accession>
<evidence type="ECO:0000256" key="1">
    <source>
        <dbReference type="ARBA" id="ARBA00004123"/>
    </source>
</evidence>
<dbReference type="FunFam" id="3.30.160.60:FF:000478">
    <property type="entry name" value="Zinc finger protein 133"/>
    <property type="match status" value="1"/>
</dbReference>
<dbReference type="FunFam" id="3.30.160.60:FF:000200">
    <property type="entry name" value="zinc finger protein 510 isoform X2"/>
    <property type="match status" value="1"/>
</dbReference>
<gene>
    <name evidence="13" type="primary">LOC129327767</name>
</gene>
<dbReference type="PANTHER" id="PTHR24393:SF158">
    <property type="entry name" value="C2H2-TYPE DOMAIN-CONTAINING PROTEIN"/>
    <property type="match status" value="1"/>
</dbReference>
<dbReference type="PROSITE" id="PS00028">
    <property type="entry name" value="ZINC_FINGER_C2H2_1"/>
    <property type="match status" value="11"/>
</dbReference>
<feature type="domain" description="C2H2-type" evidence="11">
    <location>
        <begin position="329"/>
        <end position="356"/>
    </location>
</feature>
<keyword evidence="8" id="KW-0804">Transcription</keyword>
<keyword evidence="3" id="KW-0479">Metal-binding</keyword>
<feature type="domain" description="C2H2-type" evidence="11">
    <location>
        <begin position="441"/>
        <end position="468"/>
    </location>
</feature>
<keyword evidence="12" id="KW-1185">Reference proteome</keyword>
<dbReference type="SMART" id="SM00355">
    <property type="entry name" value="ZnF_C2H2"/>
    <property type="match status" value="12"/>
</dbReference>
<dbReference type="FunFam" id="3.30.160.60:FF:000328">
    <property type="entry name" value="Zinc finger protein 1079"/>
    <property type="match status" value="1"/>
</dbReference>
<feature type="domain" description="C2H2-type" evidence="11">
    <location>
        <begin position="413"/>
        <end position="440"/>
    </location>
</feature>
<feature type="domain" description="C2H2-type" evidence="11">
    <location>
        <begin position="581"/>
        <end position="608"/>
    </location>
</feature>
<dbReference type="GO" id="GO:0000978">
    <property type="term" value="F:RNA polymerase II cis-regulatory region sequence-specific DNA binding"/>
    <property type="evidence" value="ECO:0007669"/>
    <property type="project" value="TreeGrafter"/>
</dbReference>
<evidence type="ECO:0000256" key="2">
    <source>
        <dbReference type="ARBA" id="ARBA00006991"/>
    </source>
</evidence>
<dbReference type="GO" id="GO:0005694">
    <property type="term" value="C:chromosome"/>
    <property type="evidence" value="ECO:0007669"/>
    <property type="project" value="UniProtKB-ARBA"/>
</dbReference>
<dbReference type="FunFam" id="3.30.160.60:FF:000933">
    <property type="entry name" value="zinc finger protein 771"/>
    <property type="match status" value="1"/>
</dbReference>
<dbReference type="SUPFAM" id="SSF57667">
    <property type="entry name" value="beta-beta-alpha zinc fingers"/>
    <property type="match status" value="7"/>
</dbReference>
<feature type="domain" description="C2H2-type" evidence="11">
    <location>
        <begin position="357"/>
        <end position="384"/>
    </location>
</feature>
<evidence type="ECO:0000256" key="5">
    <source>
        <dbReference type="ARBA" id="ARBA00022771"/>
    </source>
</evidence>
<evidence type="ECO:0000256" key="7">
    <source>
        <dbReference type="ARBA" id="ARBA00023015"/>
    </source>
</evidence>
<evidence type="ECO:0000256" key="9">
    <source>
        <dbReference type="ARBA" id="ARBA00023242"/>
    </source>
</evidence>
<evidence type="ECO:0000313" key="13">
    <source>
        <dbReference type="RefSeq" id="XP_054832500.1"/>
    </source>
</evidence>
<feature type="domain" description="C2H2-type" evidence="11">
    <location>
        <begin position="273"/>
        <end position="300"/>
    </location>
</feature>
<comment type="subcellular location">
    <subcellularLocation>
        <location evidence="1">Nucleus</location>
    </subcellularLocation>
</comment>
<feature type="domain" description="C2H2-type" evidence="11">
    <location>
        <begin position="385"/>
        <end position="412"/>
    </location>
</feature>
<dbReference type="FunFam" id="3.30.160.60:FF:002343">
    <property type="entry name" value="Zinc finger protein 33A"/>
    <property type="match status" value="4"/>
</dbReference>
<evidence type="ECO:0000256" key="8">
    <source>
        <dbReference type="ARBA" id="ARBA00023163"/>
    </source>
</evidence>
<keyword evidence="6" id="KW-0862">Zinc</keyword>
<dbReference type="FunFam" id="3.30.160.60:FF:000848">
    <property type="entry name" value="Zinc finger protein 35"/>
    <property type="match status" value="1"/>
</dbReference>
<keyword evidence="5 10" id="KW-0863">Zinc-finger</keyword>
<dbReference type="AlphaFoldDB" id="A0AA97J7I4"/>
<dbReference type="PROSITE" id="PS50157">
    <property type="entry name" value="ZINC_FINGER_C2H2_2"/>
    <property type="match status" value="12"/>
</dbReference>
<feature type="domain" description="C2H2-type" evidence="11">
    <location>
        <begin position="553"/>
        <end position="580"/>
    </location>
</feature>
<protein>
    <submittedName>
        <fullName evidence="13">Zinc finger protein ZFP2-like</fullName>
    </submittedName>
</protein>
<name>A0AA97J7I4_EUBMA</name>
<evidence type="ECO:0000256" key="10">
    <source>
        <dbReference type="PROSITE-ProRule" id="PRU00042"/>
    </source>
</evidence>
<evidence type="ECO:0000256" key="6">
    <source>
        <dbReference type="ARBA" id="ARBA00022833"/>
    </source>
</evidence>
<dbReference type="FunFam" id="3.30.160.60:FF:001732">
    <property type="entry name" value="Zgc:162936"/>
    <property type="match status" value="1"/>
</dbReference>
<sequence length="629" mass="70668">MPLSSSSCWVELGQRGRRTKCPLPYETRRSWATSLPSPRLHGEQCSPALVGLMGQQALRPCTTAPALPKVARLGSGRCQMAAAALPPPRLHQGLQAHCPSCAAALLLLLQLDYEALRQRSREIRPALRHQQRPPELVFHSALFVLVHTRRRTRINPLFAGNWTSRARSQGAAMQRLLGADDVQLTDGEKMNLPLGESEQSELNGALASKIKGSPEIQEAHGSQHGLENCGDLDPVRKDSLLGGQSSETAFCGRGASGTDSLESWPSQRRKKQFVCSECGRTFSRSSTLANHRTTHTGEKPHQCLVCGKCFGYKALLLRHGKSHSKEKPYKRLDCGKTFSYNTVLSIHERNHTGEKLYTCSECGRSFDQKTRFVKHWRTHNPEKMFPCLECDKSFASRSTLSAHQRSHTGEKPYECSECGKTFSQKSHLTIHNRTHTGEKPHSCLRCGHSFSRKFDLLLHERTHTGEKPYRCSECGKSFCQSSQLFVHRRIHTGEKPFKCLECGKSFRWESSLKMHAKIHAGDRPYACSDCGKSYTRSYDFIRHTETHTGMKPHKCSDCGKRFSNRSILVEHKRIHTGEKPFKCSVCGKSFSQKSNRNTHMRIHIRGDPGQNSEKLSNGNVAPVPFKEDC</sequence>
<dbReference type="GO" id="GO:0005634">
    <property type="term" value="C:nucleus"/>
    <property type="evidence" value="ECO:0007669"/>
    <property type="project" value="UniProtKB-SubCell"/>
</dbReference>
<evidence type="ECO:0000256" key="4">
    <source>
        <dbReference type="ARBA" id="ARBA00022737"/>
    </source>
</evidence>